<organism evidence="1 2">
    <name type="scientific">Haplochromis burtoni</name>
    <name type="common">Burton's mouthbrooder</name>
    <name type="synonym">Chromis burtoni</name>
    <dbReference type="NCBI Taxonomy" id="8153"/>
    <lineage>
        <taxon>Eukaryota</taxon>
        <taxon>Metazoa</taxon>
        <taxon>Chordata</taxon>
        <taxon>Craniata</taxon>
        <taxon>Vertebrata</taxon>
        <taxon>Euteleostomi</taxon>
        <taxon>Actinopterygii</taxon>
        <taxon>Neopterygii</taxon>
        <taxon>Teleostei</taxon>
        <taxon>Neoteleostei</taxon>
        <taxon>Acanthomorphata</taxon>
        <taxon>Ovalentaria</taxon>
        <taxon>Cichlomorphae</taxon>
        <taxon>Cichliformes</taxon>
        <taxon>Cichlidae</taxon>
        <taxon>African cichlids</taxon>
        <taxon>Pseudocrenilabrinae</taxon>
        <taxon>Haplochromini</taxon>
        <taxon>Haplochromis</taxon>
    </lineage>
</organism>
<proteinExistence type="predicted"/>
<dbReference type="AlphaFoldDB" id="A0A3Q3BLG5"/>
<evidence type="ECO:0000313" key="2">
    <source>
        <dbReference type="Proteomes" id="UP000264840"/>
    </source>
</evidence>
<keyword evidence="2" id="KW-1185">Reference proteome</keyword>
<reference evidence="1" key="1">
    <citation type="submission" date="2025-08" db="UniProtKB">
        <authorList>
            <consortium name="Ensembl"/>
        </authorList>
    </citation>
    <scope>IDENTIFICATION</scope>
</reference>
<dbReference type="Proteomes" id="UP000264840">
    <property type="component" value="Unplaced"/>
</dbReference>
<dbReference type="Ensembl" id="ENSHBUT00000013036.1">
    <property type="protein sequence ID" value="ENSHBUP00000001891.1"/>
    <property type="gene ID" value="ENSHBUG00000003070.1"/>
</dbReference>
<name>A0A3Q3BLG5_HAPBU</name>
<sequence length="49" mass="5389">LFGRNFHLDVLHGIFFVVVCWIRAAGTSSLLGCSPGGVQGESRLKWEEV</sequence>
<accession>A0A3Q3BLG5</accession>
<protein>
    <submittedName>
        <fullName evidence="1">Uncharacterized protein</fullName>
    </submittedName>
</protein>
<dbReference type="GeneTree" id="ENSGT00980000203463"/>
<evidence type="ECO:0000313" key="1">
    <source>
        <dbReference type="Ensembl" id="ENSHBUP00000001891.1"/>
    </source>
</evidence>
<reference evidence="1" key="2">
    <citation type="submission" date="2025-09" db="UniProtKB">
        <authorList>
            <consortium name="Ensembl"/>
        </authorList>
    </citation>
    <scope>IDENTIFICATION</scope>
</reference>